<comment type="subcellular location">
    <subcellularLocation>
        <location evidence="2 7">Cytoplasm</location>
    </subcellularLocation>
</comment>
<dbReference type="PANTHER" id="PTHR43804:SF7">
    <property type="entry name" value="LD18447P"/>
    <property type="match status" value="1"/>
</dbReference>
<keyword evidence="4 7" id="KW-0488">Methylation</keyword>
<dbReference type="InterPro" id="IPR005139">
    <property type="entry name" value="PCRF"/>
</dbReference>
<evidence type="ECO:0000313" key="11">
    <source>
        <dbReference type="EMBL" id="PJZ27021.1"/>
    </source>
</evidence>
<evidence type="ECO:0000256" key="3">
    <source>
        <dbReference type="ARBA" id="ARBA00010835"/>
    </source>
</evidence>
<comment type="similarity">
    <text evidence="3 7">Belongs to the prokaryotic/mitochondrial release factor family.</text>
</comment>
<dbReference type="EMBL" id="NPDN01000001">
    <property type="protein sequence ID" value="PJZ27021.1"/>
    <property type="molecule type" value="Genomic_DNA"/>
</dbReference>
<feature type="domain" description="Prokaryotic-type class I peptide chain release factors" evidence="10">
    <location>
        <begin position="223"/>
        <end position="239"/>
    </location>
</feature>
<dbReference type="InterPro" id="IPR045853">
    <property type="entry name" value="Pep_chain_release_fac_I_sf"/>
</dbReference>
<keyword evidence="9" id="KW-0175">Coiled coil</keyword>
<keyword evidence="12" id="KW-1185">Reference proteome</keyword>
<accession>A0A2M9XH50</accession>
<dbReference type="PROSITE" id="PS00745">
    <property type="entry name" value="RF_PROK_I"/>
    <property type="match status" value="1"/>
</dbReference>
<comment type="function">
    <text evidence="1 7">Peptide chain release factor 1 directs the termination of translation in response to the peptide chain termination codons UAG and UAA.</text>
</comment>
<evidence type="ECO:0000256" key="8">
    <source>
        <dbReference type="NCBIfam" id="TIGR00019"/>
    </source>
</evidence>
<organism evidence="11 12">
    <name type="scientific">Leptospira hartskeerlii</name>
    <dbReference type="NCBI Taxonomy" id="2023177"/>
    <lineage>
        <taxon>Bacteria</taxon>
        <taxon>Pseudomonadati</taxon>
        <taxon>Spirochaetota</taxon>
        <taxon>Spirochaetia</taxon>
        <taxon>Leptospirales</taxon>
        <taxon>Leptospiraceae</taxon>
        <taxon>Leptospira</taxon>
    </lineage>
</organism>
<evidence type="ECO:0000259" key="10">
    <source>
        <dbReference type="PROSITE" id="PS00745"/>
    </source>
</evidence>
<dbReference type="RefSeq" id="WP_100704773.1">
    <property type="nucleotide sequence ID" value="NZ_NPDL01000004.1"/>
</dbReference>
<keyword evidence="5 7" id="KW-0963">Cytoplasm</keyword>
<evidence type="ECO:0000256" key="5">
    <source>
        <dbReference type="ARBA" id="ARBA00022490"/>
    </source>
</evidence>
<dbReference type="Pfam" id="PF03462">
    <property type="entry name" value="PCRF"/>
    <property type="match status" value="1"/>
</dbReference>
<dbReference type="PANTHER" id="PTHR43804">
    <property type="entry name" value="LD18447P"/>
    <property type="match status" value="1"/>
</dbReference>
<dbReference type="Gene3D" id="3.30.160.20">
    <property type="match status" value="1"/>
</dbReference>
<dbReference type="Gene3D" id="3.30.70.1660">
    <property type="match status" value="1"/>
</dbReference>
<dbReference type="GO" id="GO:0016149">
    <property type="term" value="F:translation release factor activity, codon specific"/>
    <property type="evidence" value="ECO:0007669"/>
    <property type="project" value="UniProtKB-UniRule"/>
</dbReference>
<feature type="modified residue" description="N5-methylglutamine" evidence="7">
    <location>
        <position position="230"/>
    </location>
</feature>
<protein>
    <recommendedName>
        <fullName evidence="7 8">Peptide chain release factor 1</fullName>
        <shortName evidence="7">RF-1</shortName>
    </recommendedName>
</protein>
<proteinExistence type="inferred from homology"/>
<evidence type="ECO:0000256" key="4">
    <source>
        <dbReference type="ARBA" id="ARBA00022481"/>
    </source>
</evidence>
<dbReference type="SUPFAM" id="SSF75620">
    <property type="entry name" value="Release factor"/>
    <property type="match status" value="1"/>
</dbReference>
<evidence type="ECO:0000256" key="2">
    <source>
        <dbReference type="ARBA" id="ARBA00004496"/>
    </source>
</evidence>
<dbReference type="NCBIfam" id="TIGR00019">
    <property type="entry name" value="prfA"/>
    <property type="match status" value="1"/>
</dbReference>
<evidence type="ECO:0000256" key="1">
    <source>
        <dbReference type="ARBA" id="ARBA00002986"/>
    </source>
</evidence>
<dbReference type="Pfam" id="PF00472">
    <property type="entry name" value="RF-1"/>
    <property type="match status" value="1"/>
</dbReference>
<gene>
    <name evidence="7" type="primary">prfA</name>
    <name evidence="11" type="ORF">CH357_00150</name>
</gene>
<sequence>MLDRLEKIQQKYLKISDELTTASNPDDLKRLYKERSRLTPLFDKITEYQKLIQNKKDAEELLKTEKDGDMRSMYEEERKEAEERIESLEKELEILLLPPDPNSGKNILLEIRAGTGGEEAGLFVSDLFRMYTKYADKQGIRHEIIDSSPTGIGGLKEIIFAMENDKAYDLFKFEAGTHRVQRIPATESGGRIHTSAVTVAVLPEAEESEININENDLRVDVYRSSGSGGQHVNTTDSAVRITHIPTGIAVACQDEKSQHKNKAKAMRILSARILEKQAEEKKAAADALKKQMVGSGDRSERIRTYNFPQGRCTDHRIGFTSHNLSAIMEGDLDDLINALTEEDRVKRLANSQAN</sequence>
<dbReference type="InterPro" id="IPR000352">
    <property type="entry name" value="Pep_chain_release_fac_I"/>
</dbReference>
<dbReference type="InterPro" id="IPR004373">
    <property type="entry name" value="RF-1"/>
</dbReference>
<reference evidence="11 12" key="1">
    <citation type="submission" date="2017-07" db="EMBL/GenBank/DDBJ databases">
        <title>Leptospira spp. isolated from tropical soils.</title>
        <authorList>
            <person name="Thibeaux R."/>
            <person name="Iraola G."/>
            <person name="Ferres I."/>
            <person name="Bierque E."/>
            <person name="Girault D."/>
            <person name="Soupe-Gilbert M.-E."/>
            <person name="Picardeau M."/>
            <person name="Goarant C."/>
        </authorList>
    </citation>
    <scope>NUCLEOTIDE SEQUENCE [LARGE SCALE GENOMIC DNA]</scope>
    <source>
        <strain evidence="11 12">MCA1-C-A1</strain>
    </source>
</reference>
<dbReference type="AlphaFoldDB" id="A0A2M9XH50"/>
<dbReference type="Proteomes" id="UP000232196">
    <property type="component" value="Unassembled WGS sequence"/>
</dbReference>
<dbReference type="GO" id="GO:0005829">
    <property type="term" value="C:cytosol"/>
    <property type="evidence" value="ECO:0007669"/>
    <property type="project" value="UniProtKB-ARBA"/>
</dbReference>
<keyword evidence="6 7" id="KW-0648">Protein biosynthesis</keyword>
<dbReference type="FunFam" id="3.30.160.20:FF:000004">
    <property type="entry name" value="Peptide chain release factor 1"/>
    <property type="match status" value="1"/>
</dbReference>
<feature type="coiled-coil region" evidence="9">
    <location>
        <begin position="48"/>
        <end position="98"/>
    </location>
</feature>
<dbReference type="SMART" id="SM00937">
    <property type="entry name" value="PCRF"/>
    <property type="match status" value="1"/>
</dbReference>
<dbReference type="Gene3D" id="6.10.140.1950">
    <property type="match status" value="1"/>
</dbReference>
<comment type="PTM">
    <text evidence="7">Methylated by PrmC. Methylation increases the termination efficiency of RF1.</text>
</comment>
<evidence type="ECO:0000256" key="7">
    <source>
        <dbReference type="HAMAP-Rule" id="MF_00093"/>
    </source>
</evidence>
<dbReference type="FunFam" id="3.30.70.1660:FF:000004">
    <property type="entry name" value="Peptide chain release factor 1"/>
    <property type="match status" value="1"/>
</dbReference>
<dbReference type="FunFam" id="3.30.70.1660:FF:000002">
    <property type="entry name" value="Peptide chain release factor 1"/>
    <property type="match status" value="1"/>
</dbReference>
<dbReference type="NCBIfam" id="NF001859">
    <property type="entry name" value="PRK00591.1"/>
    <property type="match status" value="1"/>
</dbReference>
<evidence type="ECO:0000313" key="12">
    <source>
        <dbReference type="Proteomes" id="UP000232196"/>
    </source>
</evidence>
<dbReference type="OrthoDB" id="9806673at2"/>
<name>A0A2M9XH50_9LEPT</name>
<dbReference type="HAMAP" id="MF_00093">
    <property type="entry name" value="Rel_fac_1"/>
    <property type="match status" value="1"/>
</dbReference>
<dbReference type="InterPro" id="IPR050057">
    <property type="entry name" value="Prokaryotic/Mito_RF"/>
</dbReference>
<evidence type="ECO:0000256" key="6">
    <source>
        <dbReference type="ARBA" id="ARBA00022917"/>
    </source>
</evidence>
<evidence type="ECO:0000256" key="9">
    <source>
        <dbReference type="SAM" id="Coils"/>
    </source>
</evidence>
<comment type="caution">
    <text evidence="11">The sequence shown here is derived from an EMBL/GenBank/DDBJ whole genome shotgun (WGS) entry which is preliminary data.</text>
</comment>